<comment type="caution">
    <text evidence="16">The sequence shown here is derived from an EMBL/GenBank/DDBJ whole genome shotgun (WGS) entry which is preliminary data.</text>
</comment>
<evidence type="ECO:0000256" key="9">
    <source>
        <dbReference type="ARBA" id="ARBA00023136"/>
    </source>
</evidence>
<keyword evidence="16" id="KW-0675">Receptor</keyword>
<dbReference type="Pfam" id="PF07715">
    <property type="entry name" value="Plug"/>
    <property type="match status" value="1"/>
</dbReference>
<dbReference type="Gene3D" id="2.40.170.20">
    <property type="entry name" value="TonB-dependent receptor, beta-barrel domain"/>
    <property type="match status" value="1"/>
</dbReference>
<keyword evidence="4" id="KW-0410">Iron transport</keyword>
<keyword evidence="10 11" id="KW-0998">Cell outer membrane</keyword>
<evidence type="ECO:0000259" key="15">
    <source>
        <dbReference type="Pfam" id="PF07715"/>
    </source>
</evidence>
<comment type="similarity">
    <text evidence="11 12">Belongs to the TonB-dependent receptor family.</text>
</comment>
<dbReference type="SUPFAM" id="SSF56935">
    <property type="entry name" value="Porins"/>
    <property type="match status" value="1"/>
</dbReference>
<evidence type="ECO:0000256" key="2">
    <source>
        <dbReference type="ARBA" id="ARBA00022448"/>
    </source>
</evidence>
<comment type="subcellular location">
    <subcellularLocation>
        <location evidence="1 11">Cell outer membrane</location>
        <topology evidence="1 11">Multi-pass membrane protein</topology>
    </subcellularLocation>
</comment>
<feature type="domain" description="TonB-dependent receptor plug" evidence="15">
    <location>
        <begin position="61"/>
        <end position="169"/>
    </location>
</feature>
<keyword evidence="8 12" id="KW-0798">TonB box</keyword>
<dbReference type="CDD" id="cd01347">
    <property type="entry name" value="ligand_gated_channel"/>
    <property type="match status" value="1"/>
</dbReference>
<evidence type="ECO:0000256" key="5">
    <source>
        <dbReference type="ARBA" id="ARBA00022692"/>
    </source>
</evidence>
<dbReference type="PANTHER" id="PTHR32552:SF81">
    <property type="entry name" value="TONB-DEPENDENT OUTER MEMBRANE RECEPTOR"/>
    <property type="match status" value="1"/>
</dbReference>
<dbReference type="GO" id="GO:0009279">
    <property type="term" value="C:cell outer membrane"/>
    <property type="evidence" value="ECO:0007669"/>
    <property type="project" value="UniProtKB-SubCell"/>
</dbReference>
<evidence type="ECO:0000256" key="8">
    <source>
        <dbReference type="ARBA" id="ARBA00023077"/>
    </source>
</evidence>
<gene>
    <name evidence="16" type="ORF">M9978_07700</name>
</gene>
<keyword evidence="6" id="KW-0408">Iron</keyword>
<evidence type="ECO:0000313" key="17">
    <source>
        <dbReference type="Proteomes" id="UP001139451"/>
    </source>
</evidence>
<sequence>MNVIMSACALALTGAAFAPQAQAQSTEPQTPPAAPEATADNDGMALQDIIVTARRREESVISVPLSVTALSADQLQSSSVTTLSQVDRIAAGIRIAPVAGRVGVLSVSIRGMVDTGGLFTTDPTVAIYFADAIQLRAQGAGRSFYDIASVQVLKGPQGTLFGRNLTGGAILIQPVAPVLGRTEGYGQALYGNYDRAEFQGALNVPIGDKIALRIAGNVARRDGFVTNLVTGTKLRQEDSDSFRASLLIEPTDNVSNLLIVDHYKSRGFGGAIVPTEVNPAVNTPVNPLAVRQAALARQRARSIYQVEETADSPNRARNTGVTNTTTFDLGGATLKNIFNFRRVSSYDRGEDGIAQDLLFLISSGEARQVTDELQLSGNLFGGALEYQVGAYYLRETGTLFQNSTSFGVPRFTNSKATNSSQSVFAQFDYHLTDKLTATAGARYTWDKREIEQAVTGPTTPTFNAAREVRFSKPSWTFSLAYKPDADSLIYAATRRGYRSGGFNGGATNAVSLTVVEPETLTDAEIGAKSQGSIGDVRYRVSLAAYYSDYRNMQRSLVQSIGTPPAPTRVLLNAGKARIQGVEFEGTLIPFRFLELSGSVAYTDAKYTDYRDPLTGADITSLPFALTPRWTYRVGAKVNLPSFEPEGDLSLAVDYYKTTKFLNTDVTAILPGYVSPGYGLLGARLSYDNIAGSNIRLAVFGTNLTNEQYFVSGTPFYGAPFGLSGSVSGEPRQYGVEVGFKF</sequence>
<evidence type="ECO:0000313" key="16">
    <source>
        <dbReference type="EMBL" id="MCP3730311.1"/>
    </source>
</evidence>
<dbReference type="PROSITE" id="PS52016">
    <property type="entry name" value="TONB_DEPENDENT_REC_3"/>
    <property type="match status" value="1"/>
</dbReference>
<dbReference type="InterPro" id="IPR036942">
    <property type="entry name" value="Beta-barrel_TonB_sf"/>
</dbReference>
<dbReference type="PANTHER" id="PTHR32552">
    <property type="entry name" value="FERRICHROME IRON RECEPTOR-RELATED"/>
    <property type="match status" value="1"/>
</dbReference>
<keyword evidence="5 11" id="KW-0812">Transmembrane</keyword>
<dbReference type="Pfam" id="PF00593">
    <property type="entry name" value="TonB_dep_Rec_b-barrel"/>
    <property type="match status" value="1"/>
</dbReference>
<dbReference type="Proteomes" id="UP001139451">
    <property type="component" value="Unassembled WGS sequence"/>
</dbReference>
<evidence type="ECO:0000256" key="7">
    <source>
        <dbReference type="ARBA" id="ARBA00023065"/>
    </source>
</evidence>
<keyword evidence="9 11" id="KW-0472">Membrane</keyword>
<keyword evidence="3 11" id="KW-1134">Transmembrane beta strand</keyword>
<accession>A0A9X2HKH0</accession>
<evidence type="ECO:0000256" key="1">
    <source>
        <dbReference type="ARBA" id="ARBA00004571"/>
    </source>
</evidence>
<dbReference type="InterPro" id="IPR000531">
    <property type="entry name" value="Beta-barrel_TonB"/>
</dbReference>
<keyword evidence="2 11" id="KW-0813">Transport</keyword>
<dbReference type="InterPro" id="IPR039426">
    <property type="entry name" value="TonB-dep_rcpt-like"/>
</dbReference>
<evidence type="ECO:0000259" key="14">
    <source>
        <dbReference type="Pfam" id="PF00593"/>
    </source>
</evidence>
<keyword evidence="17" id="KW-1185">Reference proteome</keyword>
<evidence type="ECO:0000256" key="11">
    <source>
        <dbReference type="PROSITE-ProRule" id="PRU01360"/>
    </source>
</evidence>
<dbReference type="InterPro" id="IPR012910">
    <property type="entry name" value="Plug_dom"/>
</dbReference>
<evidence type="ECO:0000256" key="13">
    <source>
        <dbReference type="SAM" id="SignalP"/>
    </source>
</evidence>
<evidence type="ECO:0000256" key="4">
    <source>
        <dbReference type="ARBA" id="ARBA00022496"/>
    </source>
</evidence>
<evidence type="ECO:0000256" key="12">
    <source>
        <dbReference type="RuleBase" id="RU003357"/>
    </source>
</evidence>
<feature type="domain" description="TonB-dependent receptor-like beta-barrel" evidence="14">
    <location>
        <begin position="316"/>
        <end position="703"/>
    </location>
</feature>
<evidence type="ECO:0000256" key="3">
    <source>
        <dbReference type="ARBA" id="ARBA00022452"/>
    </source>
</evidence>
<keyword evidence="7" id="KW-0406">Ion transport</keyword>
<name>A0A9X2HKH0_9SPHN</name>
<organism evidence="16 17">
    <name type="scientific">Sphingomonas tagetis</name>
    <dbReference type="NCBI Taxonomy" id="2949092"/>
    <lineage>
        <taxon>Bacteria</taxon>
        <taxon>Pseudomonadati</taxon>
        <taxon>Pseudomonadota</taxon>
        <taxon>Alphaproteobacteria</taxon>
        <taxon>Sphingomonadales</taxon>
        <taxon>Sphingomonadaceae</taxon>
        <taxon>Sphingomonas</taxon>
    </lineage>
</organism>
<protein>
    <submittedName>
        <fullName evidence="16">TonB-dependent receptor</fullName>
    </submittedName>
</protein>
<feature type="chain" id="PRO_5040925194" evidence="13">
    <location>
        <begin position="24"/>
        <end position="741"/>
    </location>
</feature>
<dbReference type="GO" id="GO:0006826">
    <property type="term" value="P:iron ion transport"/>
    <property type="evidence" value="ECO:0007669"/>
    <property type="project" value="UniProtKB-KW"/>
</dbReference>
<dbReference type="RefSeq" id="WP_254292430.1">
    <property type="nucleotide sequence ID" value="NZ_JAMLDX010000004.1"/>
</dbReference>
<keyword evidence="13" id="KW-0732">Signal</keyword>
<evidence type="ECO:0000256" key="10">
    <source>
        <dbReference type="ARBA" id="ARBA00023237"/>
    </source>
</evidence>
<feature type="signal peptide" evidence="13">
    <location>
        <begin position="1"/>
        <end position="23"/>
    </location>
</feature>
<dbReference type="AlphaFoldDB" id="A0A9X2HKH0"/>
<dbReference type="EMBL" id="JAMLDX010000004">
    <property type="protein sequence ID" value="MCP3730311.1"/>
    <property type="molecule type" value="Genomic_DNA"/>
</dbReference>
<evidence type="ECO:0000256" key="6">
    <source>
        <dbReference type="ARBA" id="ARBA00023004"/>
    </source>
</evidence>
<proteinExistence type="inferred from homology"/>
<reference evidence="16" key="1">
    <citation type="submission" date="2022-05" db="EMBL/GenBank/DDBJ databases">
        <title>Sphingomonas sp. strain MG17 Genome sequencing and assembly.</title>
        <authorList>
            <person name="Kim I."/>
        </authorList>
    </citation>
    <scope>NUCLEOTIDE SEQUENCE</scope>
    <source>
        <strain evidence="16">MG17</strain>
    </source>
</reference>